<dbReference type="InterPro" id="IPR029276">
    <property type="entry name" value="PgbA_N"/>
</dbReference>
<feature type="domain" description="Plasminogen-binding protein PgbA N-terminal" evidence="1">
    <location>
        <begin position="35"/>
        <end position="226"/>
    </location>
</feature>
<name>A0A1W1EAF4_9ZZZZ</name>
<evidence type="ECO:0000313" key="2">
    <source>
        <dbReference type="EMBL" id="SFV90908.1"/>
    </source>
</evidence>
<evidence type="ECO:0000259" key="1">
    <source>
        <dbReference type="Pfam" id="PF15436"/>
    </source>
</evidence>
<accession>A0A1W1EAF4</accession>
<protein>
    <recommendedName>
        <fullName evidence="1">Plasminogen-binding protein PgbA N-terminal domain-containing protein</fullName>
    </recommendedName>
</protein>
<dbReference type="EMBL" id="FPIB01000026">
    <property type="protein sequence ID" value="SFV90908.1"/>
    <property type="molecule type" value="Genomic_DNA"/>
</dbReference>
<sequence>MQRILLIVFLLFTLFENALWAGFFPSPVQRKVVSSDGTHIKLNKPFPVSGMSGIVIHNYGKALDAITGYMVQTAPDGSGELVAKEIIHHDELPSIKTPVAKGDKVLGGYLYDTVLLLAPDAETYAKITEHTKKRWIHPDLFAMFLSKEGDGYPTRENLAKFAKEYQVGLIYIIKEKSALLLDPISGKIVSKRAFKGAPKKAQYPFFMRFDTIKTGIFSESGEGNYYQTMEKL</sequence>
<gene>
    <name evidence="2" type="ORF">MNB_SV-4-462</name>
</gene>
<dbReference type="Pfam" id="PF15436">
    <property type="entry name" value="PGBA_N"/>
    <property type="match status" value="1"/>
</dbReference>
<organism evidence="2">
    <name type="scientific">hydrothermal vent metagenome</name>
    <dbReference type="NCBI Taxonomy" id="652676"/>
    <lineage>
        <taxon>unclassified sequences</taxon>
        <taxon>metagenomes</taxon>
        <taxon>ecological metagenomes</taxon>
    </lineage>
</organism>
<proteinExistence type="predicted"/>
<dbReference type="AlphaFoldDB" id="A0A1W1EAF4"/>
<reference evidence="2" key="1">
    <citation type="submission" date="2016-10" db="EMBL/GenBank/DDBJ databases">
        <authorList>
            <person name="de Groot N.N."/>
        </authorList>
    </citation>
    <scope>NUCLEOTIDE SEQUENCE</scope>
</reference>